<gene>
    <name evidence="4" type="ORF">IV36_GL001827</name>
</gene>
<dbReference type="PATRIC" id="fig|1618.3.peg.1860"/>
<dbReference type="PANTHER" id="PTHR30345:SF0">
    <property type="entry name" value="DNA DAMAGE-REPAIR_TOLERATION PROTEIN DRT102"/>
    <property type="match status" value="1"/>
</dbReference>
<organism evidence="4 5">
    <name type="scientific">Liquorilactobacillus mali</name>
    <dbReference type="NCBI Taxonomy" id="1618"/>
    <lineage>
        <taxon>Bacteria</taxon>
        <taxon>Bacillati</taxon>
        <taxon>Bacillota</taxon>
        <taxon>Bacilli</taxon>
        <taxon>Lactobacillales</taxon>
        <taxon>Lactobacillaceae</taxon>
        <taxon>Liquorilactobacillus</taxon>
    </lineage>
</organism>
<name>A0A0R2FEC4_9LACO</name>
<evidence type="ECO:0000313" key="5">
    <source>
        <dbReference type="Proteomes" id="UP000051727"/>
    </source>
</evidence>
<sequence length="184" mass="20470">MTVKVTMNTKRKIAFGSDHAGIDLKKPIMDYVKSLGFEIHDFGTYDHNRTDYPIYGKKVAEAVAKGEYDLGIIMCGTGIGIGMAANKVPGIRCASVSEPYSAKLSREHNNANILSLGSRVVGPELAKLIVDEFLGTEFIGGRHQRRIDMLTAEDEHNDVKFEEVKNGSEEKYNHYNYNEGKNIL</sequence>
<keyword evidence="2" id="KW-0423">Lactose metabolism</keyword>
<dbReference type="InterPro" id="IPR003500">
    <property type="entry name" value="RpiB_LacA_LacB"/>
</dbReference>
<dbReference type="NCBIfam" id="NF004051">
    <property type="entry name" value="PRK05571.1"/>
    <property type="match status" value="1"/>
</dbReference>
<dbReference type="Gene3D" id="3.40.1400.10">
    <property type="entry name" value="Sugar-phosphate isomerase, RpiB/LacA/LacB"/>
    <property type="match status" value="1"/>
</dbReference>
<dbReference type="GO" id="GO:0005988">
    <property type="term" value="P:lactose metabolic process"/>
    <property type="evidence" value="ECO:0007669"/>
    <property type="project" value="UniProtKB-KW"/>
</dbReference>
<proteinExistence type="inferred from homology"/>
<accession>A0A0R2FEC4</accession>
<dbReference type="Pfam" id="PF02502">
    <property type="entry name" value="LacAB_rpiB"/>
    <property type="match status" value="1"/>
</dbReference>
<comment type="similarity">
    <text evidence="1">Belongs to the LacAB/RpiB family.</text>
</comment>
<reference evidence="4 5" key="1">
    <citation type="journal article" date="2015" name="Genome Announc.">
        <title>Expanding the biotechnology potential of lactobacilli through comparative genomics of 213 strains and associated genera.</title>
        <authorList>
            <person name="Sun Z."/>
            <person name="Harris H.M."/>
            <person name="McCann A."/>
            <person name="Guo C."/>
            <person name="Argimon S."/>
            <person name="Zhang W."/>
            <person name="Yang X."/>
            <person name="Jeffery I.B."/>
            <person name="Cooney J.C."/>
            <person name="Kagawa T.F."/>
            <person name="Liu W."/>
            <person name="Song Y."/>
            <person name="Salvetti E."/>
            <person name="Wrobel A."/>
            <person name="Rasinkangas P."/>
            <person name="Parkhill J."/>
            <person name="Rea M.C."/>
            <person name="O'Sullivan O."/>
            <person name="Ritari J."/>
            <person name="Douillard F.P."/>
            <person name="Paul Ross R."/>
            <person name="Yang R."/>
            <person name="Briner A.E."/>
            <person name="Felis G.E."/>
            <person name="de Vos W.M."/>
            <person name="Barrangou R."/>
            <person name="Klaenhammer T.R."/>
            <person name="Caufield P.W."/>
            <person name="Cui Y."/>
            <person name="Zhang H."/>
            <person name="O'Toole P.W."/>
        </authorList>
    </citation>
    <scope>NUCLEOTIDE SEQUENCE [LARGE SCALE GENOMIC DNA]</scope>
    <source>
        <strain evidence="4 5">ATCC 27304</strain>
    </source>
</reference>
<dbReference type="PANTHER" id="PTHR30345">
    <property type="entry name" value="RIBOSE-5-PHOSPHATE ISOMERASE B"/>
    <property type="match status" value="1"/>
</dbReference>
<dbReference type="InterPro" id="IPR036569">
    <property type="entry name" value="RpiB_LacA_LacB_sf"/>
</dbReference>
<dbReference type="EMBL" id="JQAR01000044">
    <property type="protein sequence ID" value="KRN26558.1"/>
    <property type="molecule type" value="Genomic_DNA"/>
</dbReference>
<evidence type="ECO:0000313" key="4">
    <source>
        <dbReference type="EMBL" id="KRN26558.1"/>
    </source>
</evidence>
<protein>
    <submittedName>
        <fullName evidence="4">Ribose-5-phosphate isomerase B</fullName>
    </submittedName>
</protein>
<dbReference type="GO" id="GO:0019316">
    <property type="term" value="P:D-allose catabolic process"/>
    <property type="evidence" value="ECO:0007669"/>
    <property type="project" value="TreeGrafter"/>
</dbReference>
<evidence type="ECO:0000256" key="1">
    <source>
        <dbReference type="ARBA" id="ARBA00008754"/>
    </source>
</evidence>
<dbReference type="Proteomes" id="UP000051727">
    <property type="component" value="Unassembled WGS sequence"/>
</dbReference>
<dbReference type="GO" id="GO:0009052">
    <property type="term" value="P:pentose-phosphate shunt, non-oxidative branch"/>
    <property type="evidence" value="ECO:0007669"/>
    <property type="project" value="TreeGrafter"/>
</dbReference>
<dbReference type="STRING" id="1618.IV36_GL001827"/>
<dbReference type="NCBIfam" id="TIGR01120">
    <property type="entry name" value="rpiB"/>
    <property type="match status" value="1"/>
</dbReference>
<dbReference type="SUPFAM" id="SSF89623">
    <property type="entry name" value="Ribose/Galactose isomerase RpiB/AlsB"/>
    <property type="match status" value="1"/>
</dbReference>
<comment type="caution">
    <text evidence="4">The sequence shown here is derived from an EMBL/GenBank/DDBJ whole genome shotgun (WGS) entry which is preliminary data.</text>
</comment>
<keyword evidence="3 4" id="KW-0413">Isomerase</keyword>
<evidence type="ECO:0000256" key="2">
    <source>
        <dbReference type="ARBA" id="ARBA00022736"/>
    </source>
</evidence>
<dbReference type="NCBIfam" id="TIGR00689">
    <property type="entry name" value="rpiB_lacA_lacB"/>
    <property type="match status" value="1"/>
</dbReference>
<dbReference type="InterPro" id="IPR004785">
    <property type="entry name" value="RpiB"/>
</dbReference>
<dbReference type="GO" id="GO:0004751">
    <property type="term" value="F:ribose-5-phosphate isomerase activity"/>
    <property type="evidence" value="ECO:0007669"/>
    <property type="project" value="TreeGrafter"/>
</dbReference>
<dbReference type="AlphaFoldDB" id="A0A0R2FEC4"/>
<evidence type="ECO:0000256" key="3">
    <source>
        <dbReference type="ARBA" id="ARBA00023235"/>
    </source>
</evidence>